<evidence type="ECO:0000256" key="2">
    <source>
        <dbReference type="ARBA" id="ARBA00004370"/>
    </source>
</evidence>
<keyword evidence="6" id="KW-0808">Transferase</keyword>
<dbReference type="PANTHER" id="PTHR46132">
    <property type="entry name" value="DIGALACTOSYLDIACYLGLYCEROL SYNTHASE 2, CHLOROPLASTIC"/>
    <property type="match status" value="1"/>
</dbReference>
<sequence>METSLEATATKNYTKKSDLRASKRHIWIVTTAALPWRTGTAVNPLLRALYLMQQGHQVTLMIPWIEDEASRKMLYGDIGFTQSADQCQWIRQFCRERAGIASEPMGMVFWKGVYHHGFGSIFPAEDICAMIPAEQADVAILEEPEHLNWFRVPSDEASALGWAHKFIHVIGILHTNYGSYVKQYGMGTSLLTAPALNALSALVIRAYCHRVIRLSGTLTSLVPKMELTVNVHGVRNEFFQHHPSKNFVNNLLPNNRPPEKCAAVYFIGKLIWAKGFESVLELQERYRATTGDYFAMDVYGSGSDEKSIRLAFFGRSHRPEEDDQTYNSDEFKLAKDIFDRDESLRSMLRDRDLSQAEEDGSDIQRISEDDVAEKARCGAPLDVLSDLTRYTLGTGKETAGAALHLAESILQRGIGSFSKKLENKKAPRMGTPFSLGPTIAAYKWRRKPLPARFLGVKDHIELKDLPQNIFLNMSTSEVLCTTSAEALAMGKFVILPKHPSNDFFVQFPNCLAYDDLDDCVEKLQYALSHSPTKLSEEDAFKLSWEGATERLYDAALREESTPEEKQQSRKAAQFHIETSKKSQYVSNLFGVLPL</sequence>
<evidence type="ECO:0000313" key="9">
    <source>
        <dbReference type="Proteomes" id="UP000198406"/>
    </source>
</evidence>
<keyword evidence="5" id="KW-0934">Plastid</keyword>
<keyword evidence="4" id="KW-0150">Chloroplast</keyword>
<keyword evidence="9" id="KW-1185">Reference proteome</keyword>
<evidence type="ECO:0000256" key="1">
    <source>
        <dbReference type="ARBA" id="ARBA00004229"/>
    </source>
</evidence>
<protein>
    <recommendedName>
        <fullName evidence="10">Digalactosyldiacylglycerol synthase</fullName>
    </recommendedName>
</protein>
<evidence type="ECO:0000256" key="4">
    <source>
        <dbReference type="ARBA" id="ARBA00022528"/>
    </source>
</evidence>
<accession>A0A1Z5KRR9</accession>
<dbReference type="PANTHER" id="PTHR46132:SF1">
    <property type="entry name" value="DIGALACTOSYLDIACYLGLYCEROL SYNTHASE 2, CHLOROPLASTIC"/>
    <property type="match status" value="1"/>
</dbReference>
<dbReference type="Proteomes" id="UP000198406">
    <property type="component" value="Unassembled WGS sequence"/>
</dbReference>
<evidence type="ECO:0000313" key="8">
    <source>
        <dbReference type="EMBL" id="GAX28792.1"/>
    </source>
</evidence>
<comment type="caution">
    <text evidence="8">The sequence shown here is derived from an EMBL/GenBank/DDBJ whole genome shotgun (WGS) entry which is preliminary data.</text>
</comment>
<comment type="subcellular location">
    <subcellularLocation>
        <location evidence="2">Membrane</location>
    </subcellularLocation>
    <subcellularLocation>
        <location evidence="1">Plastid</location>
        <location evidence="1">Chloroplast</location>
    </subcellularLocation>
</comment>
<proteinExistence type="inferred from homology"/>
<dbReference type="OrthoDB" id="44480at2759"/>
<dbReference type="AlphaFoldDB" id="A0A1Z5KRR9"/>
<keyword evidence="7" id="KW-0472">Membrane</keyword>
<evidence type="ECO:0000256" key="6">
    <source>
        <dbReference type="ARBA" id="ARBA00022679"/>
    </source>
</evidence>
<evidence type="ECO:0000256" key="3">
    <source>
        <dbReference type="ARBA" id="ARBA00009481"/>
    </source>
</evidence>
<evidence type="ECO:0008006" key="10">
    <source>
        <dbReference type="Google" id="ProtNLM"/>
    </source>
</evidence>
<organism evidence="8 9">
    <name type="scientific">Fistulifera solaris</name>
    <name type="common">Oleaginous diatom</name>
    <dbReference type="NCBI Taxonomy" id="1519565"/>
    <lineage>
        <taxon>Eukaryota</taxon>
        <taxon>Sar</taxon>
        <taxon>Stramenopiles</taxon>
        <taxon>Ochrophyta</taxon>
        <taxon>Bacillariophyta</taxon>
        <taxon>Bacillariophyceae</taxon>
        <taxon>Bacillariophycidae</taxon>
        <taxon>Naviculales</taxon>
        <taxon>Naviculaceae</taxon>
        <taxon>Fistulifera</taxon>
    </lineage>
</organism>
<dbReference type="InParanoid" id="A0A1Z5KRR9"/>
<dbReference type="CDD" id="cd01635">
    <property type="entry name" value="Glycosyltransferase_GTB-type"/>
    <property type="match status" value="1"/>
</dbReference>
<dbReference type="GO" id="GO:0016020">
    <property type="term" value="C:membrane"/>
    <property type="evidence" value="ECO:0007669"/>
    <property type="project" value="UniProtKB-SubCell"/>
</dbReference>
<dbReference type="GO" id="GO:0009507">
    <property type="term" value="C:chloroplast"/>
    <property type="evidence" value="ECO:0007669"/>
    <property type="project" value="UniProtKB-SubCell"/>
</dbReference>
<dbReference type="SUPFAM" id="SSF53756">
    <property type="entry name" value="UDP-Glycosyltransferase/glycogen phosphorylase"/>
    <property type="match status" value="1"/>
</dbReference>
<reference evidence="8 9" key="1">
    <citation type="journal article" date="2015" name="Plant Cell">
        <title>Oil accumulation by the oleaginous diatom Fistulifera solaris as revealed by the genome and transcriptome.</title>
        <authorList>
            <person name="Tanaka T."/>
            <person name="Maeda Y."/>
            <person name="Veluchamy A."/>
            <person name="Tanaka M."/>
            <person name="Abida H."/>
            <person name="Marechal E."/>
            <person name="Bowler C."/>
            <person name="Muto M."/>
            <person name="Sunaga Y."/>
            <person name="Tanaka M."/>
            <person name="Yoshino T."/>
            <person name="Taniguchi T."/>
            <person name="Fukuda Y."/>
            <person name="Nemoto M."/>
            <person name="Matsumoto M."/>
            <person name="Wong P.S."/>
            <person name="Aburatani S."/>
            <person name="Fujibuchi W."/>
        </authorList>
    </citation>
    <scope>NUCLEOTIDE SEQUENCE [LARGE SCALE GENOMIC DNA]</scope>
    <source>
        <strain evidence="8 9">JPCC DA0580</strain>
    </source>
</reference>
<name>A0A1Z5KRR9_FISSO</name>
<evidence type="ECO:0000256" key="7">
    <source>
        <dbReference type="ARBA" id="ARBA00023136"/>
    </source>
</evidence>
<dbReference type="InterPro" id="IPR044525">
    <property type="entry name" value="DGDG1/2"/>
</dbReference>
<dbReference type="EMBL" id="BDSP01000280">
    <property type="protein sequence ID" value="GAX28792.1"/>
    <property type="molecule type" value="Genomic_DNA"/>
</dbReference>
<evidence type="ECO:0000256" key="5">
    <source>
        <dbReference type="ARBA" id="ARBA00022640"/>
    </source>
</evidence>
<dbReference type="GO" id="GO:0046481">
    <property type="term" value="F:digalactosyldiacylglycerol synthase activity"/>
    <property type="evidence" value="ECO:0007669"/>
    <property type="project" value="InterPro"/>
</dbReference>
<gene>
    <name evidence="8" type="ORF">FisN_34Hh002</name>
</gene>
<comment type="similarity">
    <text evidence="3">Belongs to the glycosyltransferase group 1 family. Glycosyltransferase 4 subfamily.</text>
</comment>